<dbReference type="SMART" id="SM00826">
    <property type="entry name" value="PKS_DH"/>
    <property type="match status" value="1"/>
</dbReference>
<evidence type="ECO:0000259" key="9">
    <source>
        <dbReference type="PROSITE" id="PS50075"/>
    </source>
</evidence>
<dbReference type="PANTHER" id="PTHR43775">
    <property type="entry name" value="FATTY ACID SYNTHASE"/>
    <property type="match status" value="1"/>
</dbReference>
<organism evidence="12 13">
    <name type="scientific">Fusarium kuroshium</name>
    <dbReference type="NCBI Taxonomy" id="2010991"/>
    <lineage>
        <taxon>Eukaryota</taxon>
        <taxon>Fungi</taxon>
        <taxon>Dikarya</taxon>
        <taxon>Ascomycota</taxon>
        <taxon>Pezizomycotina</taxon>
        <taxon>Sordariomycetes</taxon>
        <taxon>Hypocreomycetidae</taxon>
        <taxon>Hypocreales</taxon>
        <taxon>Nectriaceae</taxon>
        <taxon>Fusarium</taxon>
        <taxon>Fusarium solani species complex</taxon>
    </lineage>
</organism>
<dbReference type="InterPro" id="IPR049900">
    <property type="entry name" value="PKS_mFAS_DH"/>
</dbReference>
<dbReference type="InterPro" id="IPR016035">
    <property type="entry name" value="Acyl_Trfase/lysoPLipase"/>
</dbReference>
<evidence type="ECO:0000259" key="10">
    <source>
        <dbReference type="PROSITE" id="PS52004"/>
    </source>
</evidence>
<dbReference type="Pfam" id="PF08659">
    <property type="entry name" value="KR"/>
    <property type="match status" value="1"/>
</dbReference>
<dbReference type="GO" id="GO:0031177">
    <property type="term" value="F:phosphopantetheine binding"/>
    <property type="evidence" value="ECO:0007669"/>
    <property type="project" value="InterPro"/>
</dbReference>
<dbReference type="SUPFAM" id="SSF51735">
    <property type="entry name" value="NAD(P)-binding Rossmann-fold domains"/>
    <property type="match status" value="2"/>
</dbReference>
<dbReference type="SUPFAM" id="SSF50129">
    <property type="entry name" value="GroES-like"/>
    <property type="match status" value="1"/>
</dbReference>
<evidence type="ECO:0000256" key="1">
    <source>
        <dbReference type="ARBA" id="ARBA00022450"/>
    </source>
</evidence>
<dbReference type="InterPro" id="IPR013968">
    <property type="entry name" value="PKS_KR"/>
</dbReference>
<dbReference type="Pfam" id="PF08242">
    <property type="entry name" value="Methyltransf_12"/>
    <property type="match status" value="1"/>
</dbReference>
<dbReference type="EMBL" id="NKUJ01000064">
    <property type="protein sequence ID" value="RMJ15492.1"/>
    <property type="molecule type" value="Genomic_DNA"/>
</dbReference>
<dbReference type="Pfam" id="PF16197">
    <property type="entry name" value="KAsynt_C_assoc"/>
    <property type="match status" value="1"/>
</dbReference>
<dbReference type="SMART" id="SM00822">
    <property type="entry name" value="PKS_KR"/>
    <property type="match status" value="1"/>
</dbReference>
<dbReference type="SMART" id="SM00829">
    <property type="entry name" value="PKS_ER"/>
    <property type="match status" value="1"/>
</dbReference>
<feature type="active site" description="Proton acceptor; for dehydratase activity" evidence="7">
    <location>
        <position position="975"/>
    </location>
</feature>
<dbReference type="GO" id="GO:0004315">
    <property type="term" value="F:3-oxoacyl-[acyl-carrier-protein] synthase activity"/>
    <property type="evidence" value="ECO:0007669"/>
    <property type="project" value="InterPro"/>
</dbReference>
<feature type="region of interest" description="Disordered" evidence="8">
    <location>
        <begin position="2340"/>
        <end position="2369"/>
    </location>
</feature>
<dbReference type="InterPro" id="IPR020841">
    <property type="entry name" value="PKS_Beta-ketoAc_synthase_dom"/>
</dbReference>
<dbReference type="Gene3D" id="3.40.366.10">
    <property type="entry name" value="Malonyl-Coenzyme A Acyl Carrier Protein, domain 2"/>
    <property type="match status" value="1"/>
</dbReference>
<dbReference type="GO" id="GO:0006633">
    <property type="term" value="P:fatty acid biosynthetic process"/>
    <property type="evidence" value="ECO:0007669"/>
    <property type="project" value="InterPro"/>
</dbReference>
<dbReference type="Gene3D" id="3.90.180.10">
    <property type="entry name" value="Medium-chain alcohol dehydrogenases, catalytic domain"/>
    <property type="match status" value="1"/>
</dbReference>
<dbReference type="Gene3D" id="3.40.50.720">
    <property type="entry name" value="NAD(P)-binding Rossmann-like Domain"/>
    <property type="match status" value="1"/>
</dbReference>
<feature type="compositionally biased region" description="Polar residues" evidence="8">
    <location>
        <begin position="50"/>
        <end position="60"/>
    </location>
</feature>
<dbReference type="InterPro" id="IPR057326">
    <property type="entry name" value="KR_dom"/>
</dbReference>
<dbReference type="Gene3D" id="3.40.47.10">
    <property type="match status" value="1"/>
</dbReference>
<keyword evidence="13" id="KW-1185">Reference proteome</keyword>
<dbReference type="SMART" id="SM00825">
    <property type="entry name" value="PKS_KS"/>
    <property type="match status" value="1"/>
</dbReference>
<dbReference type="InterPro" id="IPR049552">
    <property type="entry name" value="PKS_DH_N"/>
</dbReference>
<reference evidence="12 13" key="1">
    <citation type="submission" date="2017-06" db="EMBL/GenBank/DDBJ databases">
        <title>Comparative genomic analysis of Ambrosia Fusariam Clade fungi.</title>
        <authorList>
            <person name="Stajich J.E."/>
            <person name="Carrillo J."/>
            <person name="Kijimoto T."/>
            <person name="Eskalen A."/>
            <person name="O'Donnell K."/>
            <person name="Kasson M."/>
        </authorList>
    </citation>
    <scope>NUCLEOTIDE SEQUENCE [LARGE SCALE GENOMIC DNA]</scope>
    <source>
        <strain evidence="12">UCR3666</strain>
    </source>
</reference>
<dbReference type="Gene3D" id="3.40.50.150">
    <property type="entry name" value="Vaccinia Virus protein VP39"/>
    <property type="match status" value="1"/>
</dbReference>
<evidence type="ECO:0000313" key="13">
    <source>
        <dbReference type="Proteomes" id="UP000277212"/>
    </source>
</evidence>
<dbReference type="Proteomes" id="UP000277212">
    <property type="component" value="Unassembled WGS sequence"/>
</dbReference>
<dbReference type="Gene3D" id="1.10.1200.10">
    <property type="entry name" value="ACP-like"/>
    <property type="match status" value="1"/>
</dbReference>
<dbReference type="Pfam" id="PF14765">
    <property type="entry name" value="PS-DH"/>
    <property type="match status" value="1"/>
</dbReference>
<protein>
    <submittedName>
        <fullName evidence="12">Uncharacterized protein</fullName>
    </submittedName>
</protein>
<feature type="domain" description="Carrier" evidence="9">
    <location>
        <begin position="2437"/>
        <end position="2514"/>
    </location>
</feature>
<evidence type="ECO:0000313" key="12">
    <source>
        <dbReference type="EMBL" id="RMJ15492.1"/>
    </source>
</evidence>
<evidence type="ECO:0000256" key="6">
    <source>
        <dbReference type="ARBA" id="ARBA00023268"/>
    </source>
</evidence>
<dbReference type="CDD" id="cd02440">
    <property type="entry name" value="AdoMet_MTases"/>
    <property type="match status" value="1"/>
</dbReference>
<evidence type="ECO:0000256" key="2">
    <source>
        <dbReference type="ARBA" id="ARBA00022553"/>
    </source>
</evidence>
<dbReference type="OrthoDB" id="329835at2759"/>
<keyword evidence="3" id="KW-0808">Transferase</keyword>
<evidence type="ECO:0000256" key="4">
    <source>
        <dbReference type="ARBA" id="ARBA00022857"/>
    </source>
</evidence>
<dbReference type="PROSITE" id="PS52019">
    <property type="entry name" value="PKS_MFAS_DH"/>
    <property type="match status" value="1"/>
</dbReference>
<dbReference type="InterPro" id="IPR032821">
    <property type="entry name" value="PKS_assoc"/>
</dbReference>
<dbReference type="CDD" id="cd05195">
    <property type="entry name" value="enoyl_red"/>
    <property type="match status" value="1"/>
</dbReference>
<gene>
    <name evidence="12" type="ORF">CDV36_004846</name>
</gene>
<dbReference type="Pfam" id="PF00698">
    <property type="entry name" value="Acyl_transf_1"/>
    <property type="match status" value="1"/>
</dbReference>
<dbReference type="GO" id="GO:0004312">
    <property type="term" value="F:fatty acid synthase activity"/>
    <property type="evidence" value="ECO:0007669"/>
    <property type="project" value="TreeGrafter"/>
</dbReference>
<dbReference type="InterPro" id="IPR018201">
    <property type="entry name" value="Ketoacyl_synth_AS"/>
</dbReference>
<dbReference type="InterPro" id="IPR020807">
    <property type="entry name" value="PKS_DH"/>
</dbReference>
<evidence type="ECO:0000256" key="7">
    <source>
        <dbReference type="PROSITE-ProRule" id="PRU01363"/>
    </source>
</evidence>
<dbReference type="InterPro" id="IPR016036">
    <property type="entry name" value="Malonyl_transacylase_ACP-bd"/>
</dbReference>
<dbReference type="SUPFAM" id="SSF52151">
    <property type="entry name" value="FabD/lysophospholipase-like"/>
    <property type="match status" value="1"/>
</dbReference>
<dbReference type="CDD" id="cd00833">
    <property type="entry name" value="PKS"/>
    <property type="match status" value="1"/>
</dbReference>
<feature type="active site" description="Proton donor; for dehydratase activity" evidence="7">
    <location>
        <position position="1144"/>
    </location>
</feature>
<evidence type="ECO:0000256" key="5">
    <source>
        <dbReference type="ARBA" id="ARBA00023002"/>
    </source>
</evidence>
<accession>A0A3M2SED8</accession>
<dbReference type="InterPro" id="IPR014031">
    <property type="entry name" value="Ketoacyl_synth_C"/>
</dbReference>
<feature type="compositionally biased region" description="Polar residues" evidence="8">
    <location>
        <begin position="2340"/>
        <end position="2349"/>
    </location>
</feature>
<keyword evidence="5" id="KW-0560">Oxidoreductase</keyword>
<name>A0A3M2SED8_9HYPO</name>
<dbReference type="Pfam" id="PF00550">
    <property type="entry name" value="PP-binding"/>
    <property type="match status" value="1"/>
</dbReference>
<keyword evidence="1" id="KW-0596">Phosphopantetheine</keyword>
<evidence type="ECO:0000256" key="3">
    <source>
        <dbReference type="ARBA" id="ARBA00022679"/>
    </source>
</evidence>
<dbReference type="SMART" id="SM00827">
    <property type="entry name" value="PKS_AT"/>
    <property type="match status" value="1"/>
</dbReference>
<dbReference type="InterPro" id="IPR020843">
    <property type="entry name" value="ER"/>
</dbReference>
<dbReference type="Pfam" id="PF21089">
    <property type="entry name" value="PKS_DH_N"/>
    <property type="match status" value="1"/>
</dbReference>
<feature type="compositionally biased region" description="Polar residues" evidence="8">
    <location>
        <begin position="1"/>
        <end position="11"/>
    </location>
</feature>
<dbReference type="STRING" id="2010991.A0A3M2SED8"/>
<feature type="compositionally biased region" description="Basic and acidic residues" evidence="8">
    <location>
        <begin position="30"/>
        <end position="47"/>
    </location>
</feature>
<proteinExistence type="predicted"/>
<dbReference type="GO" id="GO:0044550">
    <property type="term" value="P:secondary metabolite biosynthetic process"/>
    <property type="evidence" value="ECO:0007669"/>
    <property type="project" value="TreeGrafter"/>
</dbReference>
<dbReference type="PROSITE" id="PS50075">
    <property type="entry name" value="CARRIER"/>
    <property type="match status" value="1"/>
</dbReference>
<comment type="caution">
    <text evidence="12">The sequence shown here is derived from an EMBL/GenBank/DDBJ whole genome shotgun (WGS) entry which is preliminary data.</text>
</comment>
<dbReference type="PROSITE" id="PS00606">
    <property type="entry name" value="KS3_1"/>
    <property type="match status" value="1"/>
</dbReference>
<dbReference type="SUPFAM" id="SSF47336">
    <property type="entry name" value="ACP-like"/>
    <property type="match status" value="1"/>
</dbReference>
<dbReference type="InterPro" id="IPR014030">
    <property type="entry name" value="Ketoacyl_synth_N"/>
</dbReference>
<evidence type="ECO:0000256" key="8">
    <source>
        <dbReference type="SAM" id="MobiDB-lite"/>
    </source>
</evidence>
<dbReference type="SUPFAM" id="SSF53335">
    <property type="entry name" value="S-adenosyl-L-methionine-dependent methyltransferases"/>
    <property type="match status" value="1"/>
</dbReference>
<dbReference type="InterPro" id="IPR011032">
    <property type="entry name" value="GroES-like_sf"/>
</dbReference>
<dbReference type="InterPro" id="IPR001227">
    <property type="entry name" value="Ac_transferase_dom_sf"/>
</dbReference>
<dbReference type="InterPro" id="IPR036736">
    <property type="entry name" value="ACP-like_sf"/>
</dbReference>
<feature type="region of interest" description="C-terminal hotdog fold" evidence="7">
    <location>
        <begin position="1083"/>
        <end position="1223"/>
    </location>
</feature>
<dbReference type="SUPFAM" id="SSF53901">
    <property type="entry name" value="Thiolase-like"/>
    <property type="match status" value="1"/>
</dbReference>
<dbReference type="Pfam" id="PF13602">
    <property type="entry name" value="ADH_zinc_N_2"/>
    <property type="match status" value="1"/>
</dbReference>
<dbReference type="PANTHER" id="PTHR43775:SF37">
    <property type="entry name" value="SI:DKEY-61P9.11"/>
    <property type="match status" value="1"/>
</dbReference>
<dbReference type="InterPro" id="IPR050091">
    <property type="entry name" value="PKS_NRPS_Biosynth_Enz"/>
</dbReference>
<feature type="domain" description="PKS/mFAS DH" evidence="11">
    <location>
        <begin position="943"/>
        <end position="1223"/>
    </location>
</feature>
<dbReference type="InterPro" id="IPR049551">
    <property type="entry name" value="PKS_DH_C"/>
</dbReference>
<dbReference type="SMART" id="SM00823">
    <property type="entry name" value="PKS_PP"/>
    <property type="match status" value="1"/>
</dbReference>
<dbReference type="SUPFAM" id="SSF55048">
    <property type="entry name" value="Probable ACP-binding domain of malonyl-CoA ACP transacylase"/>
    <property type="match status" value="1"/>
</dbReference>
<dbReference type="InterPro" id="IPR016039">
    <property type="entry name" value="Thiolase-like"/>
</dbReference>
<keyword evidence="2" id="KW-0597">Phosphoprotein</keyword>
<sequence>MLSNATQQPQLIQRHDGLHGTINGTSPDSLNERGTDHVSLSGHDHDILSLNGNSTATHTSPRPIAICGMALRLPNGIKDPEAFWDVLVNGVDLQAPIPPTRWNAAGFTNKLGNRSSIAAQRGYFLSDDLSTLDTSFFTMSKRELERCDPQQRKLLELTREVLESAGETEFRGKPIGCYVGTFGEDWLQMSGKEDQHIGGYPLAAYGDLILANRISFEYDLKGPSMVIKTGCSASLVGLHEACRAIQSGDCSSAIVAGANLVMGPIPTSVMAGEGMLSPDGSCKTFDASANGYARGEAINALYIKPLDDAIRDNNPIRAVIRNTATNSDGKSQGILAPNGASHEALMRKVYGDIGLDPGKTAFVECHGTGTPTGDPIEATAVGNVFGQHGVYIGSVKPNTGHAEGASGITSIIKAVLALENSTIPPNIKFNNPNPKIPFDTKKLKVPTKPESWPEERDKRVSVNSFGIGGSNAHVILEAPPYLPTQPRASLSPKLIVMSANTSESLKQHVSRVQDYLAEHPHKAADMAYTLAHHRQSFPHRAFLVVKADGSLVETSSAARAPSSAPGVVMVFNGQGAQWPEMGKQLFETDIHFRDDVLKMNEILKSLIHPPSWNLQDELFAPRSQSRVHQAELSQPLCTALQVALVRHLQRAGIHPSGVVGHSSGEIAAAYAASAISLEEAIIAAYYRGYVTNLQTRKGGMGAVGLGVDGVSKYIQDGIVIACDNSPESVTLSGDVEVLDKVLSAIKLDNPDILTRRLKVEIAYHSDHMTSLATQYKDLMEPELARRDLKRPATIDIPFFSSVTGKVITSGDSLGPDYWISNLTSRVRFTSAVSKALEDLPNSVFIEIGPHSTLSGPLRQISTAVGADYRYVSTLKRSGDSSYNLLSTFGQMHQKGVLLDWSAIAPKGKVLTNLPSYAWDYSSGSFWYETRLSKESRFREFGHHRLLGLRNPHSSSLEPAWRNNLTLEDEPWLADHMVGSDVVFPFAGYIAMAGEAIRQTTGISEGYRVQDATARSAMVLSDQPVEVMTTLRPVNLSDTSVFRWFTFTIVSHNGSSWNLHFEGQVKACNEALTPSLKPATDALVRPVASTGWYDALEHIGLVYGSEFQALEEIVASATENLAVAKINNKRRQSDEAFLFHPAAMDNCLQLLLAATTRGLGRNLGQLRVPTSIDDLVVRHSALIMDVVASAQTLDNLAVEVVTDDRVVLRLNGLQLTPVDDGQDQQQERHAAARLEWLPDFDMMDLKTLFSSTRSDLKEARMHEEMTLLCILETAEKVRNLEPGNWHFEKFRSWLNMEIDRARQGTYPIVEQSKDFAEMASPQRRAMIDQYYETLVQSTTRAFFAIGLKAIYDNCEGIFTGEIDALQTLMKGNVLAEIYNAVSFGKGDFLKLLAHSRPDLRILEVGAGTGGTTEMILRNLARPDGLPAYSVYTFSDISAGFFPQARERFSYAPNMDYRAFDISKDPFAQGFKANTYDVILAPNVIHATESLNKTLSNLQPLLRTGGLLVLTELCGVVRTPNYVFGNFSGWWLGEADGREWEPYVSVERWDHELKAAGFSGVDTAVLDVEEPFNYGAAIVSTKVENGKNPKDFVDTSSVSIITTKPEGVLAKELTTKLNNVGISISMHDLSDAPNLSPDADIISLVDLEIDFFQNISQKEFKDFQDFLNSHKTGRVLWLTKPAQVNCQDPRSSLSIGLARCIRAESQIPFHTLEIRPDELCFAELVVKVLNKIRCTIDDELLSPDREYIVDQGLVKIGRYQPLHVSQALKDTSSAASIDASDSIKELFVSKGKVAWANETLADLGENEVVIDTLAVALSSSANRAAFKMEDDAALRHELLHIAGVVTTFGPKVEGLAVGDRVLAAVTDCSIKTKMTCPRSLVQKIPQSLDFEDAVAMAIPFATALESLMNVGQLQKGQSVLIHPAASAIGQAAIQIAMSVGAEIYVTFTSEEEAEVLDEAYEIPPRHSFISHDDSFVAALKRETNSCGVDLVFNSTLGGSRDALMDCVADFGKMIDLGDSDSIDGKPLTMRRFLKTRYYHCVNMAQLAQMRRQRMEELLGKSIQLCEDGLIEPIGSAVFEAVDIEKAFRTVREDHADSVVVKMPTDSSTLPTSPRYTKLRMKGDVSYLLTGGMGGLGVGISRWLVERGAKSLVFLSRSAGQTPKDEAFIRELESCGCSVVTVAGRAQSMEDVQRAISRTPYPIRGVVHLAMVLRDNPISTMSYDDWTTTTAPKIHGAWNLHESLKNHDLDFMVMASSINTIVESPGQGNYSAANTFLEAFTQYRRSLSLPASVLNICAIEDVGYVAENAFAKKNIKSQGLYSLREKELLDFFELAIRLSPASPLTPTHSSSMAPGEVEVDHHGKSTHHPWSSKGQVVMGLRSESDLNDTNTRTNWRRDRRMGFYHNYNSTKVAGEDESSNKLAEFLSNAADNPNILDEAATSAFLAREIGNKVFGLILKDAENLDTSLTLQQVGLDSLMAIELRRWWKLAFGLEISVLELMATGTMEALGAVAAKGLKGRLTSSG</sequence>
<dbReference type="InterPro" id="IPR036291">
    <property type="entry name" value="NAD(P)-bd_dom_sf"/>
</dbReference>
<evidence type="ECO:0000259" key="11">
    <source>
        <dbReference type="PROSITE" id="PS52019"/>
    </source>
</evidence>
<dbReference type="InterPro" id="IPR029063">
    <property type="entry name" value="SAM-dependent_MTases_sf"/>
</dbReference>
<keyword evidence="4" id="KW-0521">NADP</keyword>
<dbReference type="PROSITE" id="PS52004">
    <property type="entry name" value="KS3_2"/>
    <property type="match status" value="1"/>
</dbReference>
<dbReference type="InterPro" id="IPR042104">
    <property type="entry name" value="PKS_dehydratase_sf"/>
</dbReference>
<dbReference type="InterPro" id="IPR020806">
    <property type="entry name" value="PKS_PP-bd"/>
</dbReference>
<dbReference type="InterPro" id="IPR009081">
    <property type="entry name" value="PP-bd_ACP"/>
</dbReference>
<feature type="region of interest" description="N-terminal hotdog fold" evidence="7">
    <location>
        <begin position="943"/>
        <end position="1071"/>
    </location>
</feature>
<dbReference type="Pfam" id="PF00109">
    <property type="entry name" value="ketoacyl-synt"/>
    <property type="match status" value="1"/>
</dbReference>
<keyword evidence="6" id="KW-0511">Multifunctional enzyme</keyword>
<feature type="region of interest" description="Disordered" evidence="8">
    <location>
        <begin position="1"/>
        <end position="61"/>
    </location>
</feature>
<feature type="region of interest" description="Disordered" evidence="8">
    <location>
        <begin position="438"/>
        <end position="457"/>
    </location>
</feature>
<dbReference type="InterPro" id="IPR014043">
    <property type="entry name" value="Acyl_transferase_dom"/>
</dbReference>
<dbReference type="InterPro" id="IPR013217">
    <property type="entry name" value="Methyltransf_12"/>
</dbReference>
<dbReference type="Gene3D" id="3.10.129.110">
    <property type="entry name" value="Polyketide synthase dehydratase"/>
    <property type="match status" value="1"/>
</dbReference>
<dbReference type="Pfam" id="PF02801">
    <property type="entry name" value="Ketoacyl-synt_C"/>
    <property type="match status" value="1"/>
</dbReference>
<dbReference type="GO" id="GO:0016491">
    <property type="term" value="F:oxidoreductase activity"/>
    <property type="evidence" value="ECO:0007669"/>
    <property type="project" value="UniProtKB-KW"/>
</dbReference>
<feature type="domain" description="Ketosynthase family 3 (KS3)" evidence="10">
    <location>
        <begin position="61"/>
        <end position="478"/>
    </location>
</feature>